<gene>
    <name evidence="8" type="ORF">AKO1_003318</name>
</gene>
<keyword evidence="4" id="KW-0496">Mitochondrion</keyword>
<dbReference type="Pfam" id="PF08637">
    <property type="entry name" value="NCA2"/>
    <property type="match status" value="1"/>
</dbReference>
<name>A0AAW2Z8P2_9EUKA</name>
<sequence>MMKKLTIVQRAHNNLDSKMTDDDHPSFQKCLLQLNKCSSLSQLSKLVLSPFKVYLQDANSGETNVPSDNYFDDLTPELEQLILAKSCVTFCSHLLSQCISIGFSLNDTKRYWKSVKGDWWSTFVQKGPLYWMRKLINGSYQGLDKDLKLTIKRLEELERVNATIVGFLVRSLIAFSQLELLDEQLMPLVEHFIKDVHPLFDVASHLTSESPTLDGQPTNDNKTLPTDDIEPSEIQEERRNTYELVVALDSCIIRACNQHLNTADQVLKKHSIPGHFRRNWVKYVGASVVAGVLGRTAYNNRDAIINTLFDVREATIRFGEQYVVNPLSNIYSVIRYDKHSILLTDPQGLESSITSLENMMTQYASDHSLKSLSVEEVKNLARMGDLSIIMRNYEAQIKHPIYNVLFGDVARIMLVQLQKQRVDLERALVAMDKLLRSNEINFEMIALMPAVLLVVFGVLYFSTVRRDRDRSIQQQMITLLSNVEKILNGNNMKDKVDLDDESFGLVYLYTYRIKMLVRNKFGLITEMDDTDRYEFYDDLREISHDNFEISQKLGTVQRMFRCYSFLKLQ</sequence>
<keyword evidence="3 7" id="KW-1133">Transmembrane helix</keyword>
<dbReference type="Proteomes" id="UP001431209">
    <property type="component" value="Unassembled WGS sequence"/>
</dbReference>
<dbReference type="PANTHER" id="PTHR28234:SF1">
    <property type="entry name" value="NUCLEAR CONTROL OF ATPASE PROTEIN 2"/>
    <property type="match status" value="1"/>
</dbReference>
<evidence type="ECO:0000256" key="5">
    <source>
        <dbReference type="ARBA" id="ARBA00023136"/>
    </source>
</evidence>
<evidence type="ECO:0000313" key="9">
    <source>
        <dbReference type="Proteomes" id="UP001431209"/>
    </source>
</evidence>
<proteinExistence type="predicted"/>
<accession>A0AAW2Z8P2</accession>
<protein>
    <submittedName>
        <fullName evidence="8">Nuclear control of ATPase protein</fullName>
    </submittedName>
</protein>
<keyword evidence="2 7" id="KW-0812">Transmembrane</keyword>
<evidence type="ECO:0000256" key="1">
    <source>
        <dbReference type="ARBA" id="ARBA00004225"/>
    </source>
</evidence>
<dbReference type="EMBL" id="JAOPGA020001158">
    <property type="protein sequence ID" value="KAL0485704.1"/>
    <property type="molecule type" value="Genomic_DNA"/>
</dbReference>
<keyword evidence="9" id="KW-1185">Reference proteome</keyword>
<feature type="compositionally biased region" description="Polar residues" evidence="6">
    <location>
        <begin position="208"/>
        <end position="224"/>
    </location>
</feature>
<feature type="region of interest" description="Disordered" evidence="6">
    <location>
        <begin position="208"/>
        <end position="228"/>
    </location>
</feature>
<evidence type="ECO:0000256" key="4">
    <source>
        <dbReference type="ARBA" id="ARBA00023128"/>
    </source>
</evidence>
<dbReference type="AlphaFoldDB" id="A0AAW2Z8P2"/>
<evidence type="ECO:0000313" key="8">
    <source>
        <dbReference type="EMBL" id="KAL0485704.1"/>
    </source>
</evidence>
<evidence type="ECO:0000256" key="6">
    <source>
        <dbReference type="SAM" id="MobiDB-lite"/>
    </source>
</evidence>
<dbReference type="InterPro" id="IPR013946">
    <property type="entry name" value="NCA2-like"/>
</dbReference>
<evidence type="ECO:0000256" key="2">
    <source>
        <dbReference type="ARBA" id="ARBA00022692"/>
    </source>
</evidence>
<feature type="transmembrane region" description="Helical" evidence="7">
    <location>
        <begin position="444"/>
        <end position="462"/>
    </location>
</feature>
<keyword evidence="5 7" id="KW-0472">Membrane</keyword>
<organism evidence="8 9">
    <name type="scientific">Acrasis kona</name>
    <dbReference type="NCBI Taxonomy" id="1008807"/>
    <lineage>
        <taxon>Eukaryota</taxon>
        <taxon>Discoba</taxon>
        <taxon>Heterolobosea</taxon>
        <taxon>Tetramitia</taxon>
        <taxon>Eutetramitia</taxon>
        <taxon>Acrasidae</taxon>
        <taxon>Acrasis</taxon>
    </lineage>
</organism>
<dbReference type="PANTHER" id="PTHR28234">
    <property type="entry name" value="NUCLEAR CONTROL OF ATPASE PROTEIN 2"/>
    <property type="match status" value="1"/>
</dbReference>
<reference evidence="8 9" key="1">
    <citation type="submission" date="2024-03" db="EMBL/GenBank/DDBJ databases">
        <title>The Acrasis kona genome and developmental transcriptomes reveal deep origins of eukaryotic multicellular pathways.</title>
        <authorList>
            <person name="Sheikh S."/>
            <person name="Fu C.-J."/>
            <person name="Brown M.W."/>
            <person name="Baldauf S.L."/>
        </authorList>
    </citation>
    <scope>NUCLEOTIDE SEQUENCE [LARGE SCALE GENOMIC DNA]</scope>
    <source>
        <strain evidence="8 9">ATCC MYA-3509</strain>
    </source>
</reference>
<evidence type="ECO:0000256" key="3">
    <source>
        <dbReference type="ARBA" id="ARBA00022989"/>
    </source>
</evidence>
<comment type="subcellular location">
    <subcellularLocation>
        <location evidence="1">Mitochondrion membrane</location>
        <topology evidence="1">Multi-pass membrane protein</topology>
    </subcellularLocation>
</comment>
<comment type="caution">
    <text evidence="8">The sequence shown here is derived from an EMBL/GenBank/DDBJ whole genome shotgun (WGS) entry which is preliminary data.</text>
</comment>
<evidence type="ECO:0000256" key="7">
    <source>
        <dbReference type="SAM" id="Phobius"/>
    </source>
</evidence>
<dbReference type="GO" id="GO:0005741">
    <property type="term" value="C:mitochondrial outer membrane"/>
    <property type="evidence" value="ECO:0007669"/>
    <property type="project" value="TreeGrafter"/>
</dbReference>